<gene>
    <name evidence="2" type="primary">ABSGL_03938.1 scaffold 4693</name>
</gene>
<dbReference type="InParanoid" id="A0A163KU55"/>
<dbReference type="GO" id="GO:0005794">
    <property type="term" value="C:Golgi apparatus"/>
    <property type="evidence" value="ECO:0007669"/>
    <property type="project" value="TreeGrafter"/>
</dbReference>
<dbReference type="PANTHER" id="PTHR34391:SF1">
    <property type="entry name" value="UPF0658 GOLGI APPARATUS MEMBRANE PROTEIN C1952.10C-RELATED"/>
    <property type="match status" value="1"/>
</dbReference>
<dbReference type="AlphaFoldDB" id="A0A163KU55"/>
<protein>
    <submittedName>
        <fullName evidence="2">Uncharacterized protein</fullName>
    </submittedName>
</protein>
<sequence length="320" mass="36563">MHLIPSLLPIHLTQVPFFDTQAILTITFEAVIFSYHSNQINILSERKLTNNSDEIASAFANAQSLLVYFVLFIIAQLFTVILVIDAIYQKNTIQLIALFSFEWGMAAYSIIQYHQSATLFSTNDAVVTLATAYLGDALHASKWAEITQICIMVLSSVVFCFLAYKLYLDFGWYIYKKIGAEQAMRDRYKMYQIFMMLLKFDFFFFLGFSVQYLALMIVVWWPDAVTDEAKNSLVRELIEHIILSCAVTIIMLILAYWGVSTRQTNYLPLGWIHGTKNTTCLVYFTVASGTENTHVSFHPSFNGKHGLLYLFFGANLVESH</sequence>
<feature type="transmembrane region" description="Helical" evidence="1">
    <location>
        <begin position="241"/>
        <end position="259"/>
    </location>
</feature>
<accession>A0A163KU55</accession>
<keyword evidence="3" id="KW-1185">Reference proteome</keyword>
<dbReference type="InterPro" id="IPR040410">
    <property type="entry name" value="UPF0658_Golgi"/>
</dbReference>
<keyword evidence="1" id="KW-1133">Transmembrane helix</keyword>
<evidence type="ECO:0000313" key="2">
    <source>
        <dbReference type="EMBL" id="SAL98409.1"/>
    </source>
</evidence>
<evidence type="ECO:0000313" key="3">
    <source>
        <dbReference type="Proteomes" id="UP000078561"/>
    </source>
</evidence>
<dbReference type="PANTHER" id="PTHR34391">
    <property type="entry name" value="UPF0658 GOLGI APPARATUS MEMBRANE PROTEIN C1952.10C-RELATED"/>
    <property type="match status" value="1"/>
</dbReference>
<reference evidence="2" key="1">
    <citation type="submission" date="2016-04" db="EMBL/GenBank/DDBJ databases">
        <authorList>
            <person name="Evans L.H."/>
            <person name="Alamgir A."/>
            <person name="Owens N."/>
            <person name="Weber N.D."/>
            <person name="Virtaneva K."/>
            <person name="Barbian K."/>
            <person name="Babar A."/>
            <person name="Rosenke K."/>
        </authorList>
    </citation>
    <scope>NUCLEOTIDE SEQUENCE [LARGE SCALE GENOMIC DNA]</scope>
    <source>
        <strain evidence="2">CBS 101.48</strain>
    </source>
</reference>
<name>A0A163KU55_ABSGL</name>
<dbReference type="OrthoDB" id="2448307at2759"/>
<feature type="transmembrane region" description="Helical" evidence="1">
    <location>
        <begin position="196"/>
        <end position="221"/>
    </location>
</feature>
<feature type="transmembrane region" description="Helical" evidence="1">
    <location>
        <begin position="146"/>
        <end position="175"/>
    </location>
</feature>
<feature type="transmembrane region" description="Helical" evidence="1">
    <location>
        <begin position="65"/>
        <end position="88"/>
    </location>
</feature>
<proteinExistence type="predicted"/>
<dbReference type="Proteomes" id="UP000078561">
    <property type="component" value="Unassembled WGS sequence"/>
</dbReference>
<dbReference type="EMBL" id="LT552071">
    <property type="protein sequence ID" value="SAL98409.1"/>
    <property type="molecule type" value="Genomic_DNA"/>
</dbReference>
<keyword evidence="1" id="KW-0472">Membrane</keyword>
<organism evidence="2">
    <name type="scientific">Absidia glauca</name>
    <name type="common">Pin mould</name>
    <dbReference type="NCBI Taxonomy" id="4829"/>
    <lineage>
        <taxon>Eukaryota</taxon>
        <taxon>Fungi</taxon>
        <taxon>Fungi incertae sedis</taxon>
        <taxon>Mucoromycota</taxon>
        <taxon>Mucoromycotina</taxon>
        <taxon>Mucoromycetes</taxon>
        <taxon>Mucorales</taxon>
        <taxon>Cunninghamellaceae</taxon>
        <taxon>Absidia</taxon>
    </lineage>
</organism>
<evidence type="ECO:0000256" key="1">
    <source>
        <dbReference type="SAM" id="Phobius"/>
    </source>
</evidence>
<keyword evidence="1" id="KW-0812">Transmembrane</keyword>